<evidence type="ECO:0000313" key="5">
    <source>
        <dbReference type="EMBL" id="TCO07111.1"/>
    </source>
</evidence>
<dbReference type="Gene3D" id="1.10.1060.10">
    <property type="entry name" value="Alpha-helical ferredoxin"/>
    <property type="match status" value="1"/>
</dbReference>
<evidence type="ECO:0000256" key="1">
    <source>
        <dbReference type="ARBA" id="ARBA00022723"/>
    </source>
</evidence>
<evidence type="ECO:0000259" key="4">
    <source>
        <dbReference type="PROSITE" id="PS51379"/>
    </source>
</evidence>
<keyword evidence="3" id="KW-0411">Iron-sulfur</keyword>
<evidence type="ECO:0000256" key="2">
    <source>
        <dbReference type="ARBA" id="ARBA00023004"/>
    </source>
</evidence>
<protein>
    <submittedName>
        <fullName evidence="5">4Fe-4S dicluster protein</fullName>
    </submittedName>
</protein>
<dbReference type="SUPFAM" id="SSF46548">
    <property type="entry name" value="alpha-helical ferredoxin"/>
    <property type="match status" value="1"/>
</dbReference>
<dbReference type="Proteomes" id="UP000295221">
    <property type="component" value="Unassembled WGS sequence"/>
</dbReference>
<sequence length="110" mass="12278">MSRISFGYSVSEGKVINLDQQKPAWLEKIFELEPSLHRCISCGNCAAVCTAGHFTGMKFYRICLNAFRGQTSDLKNDAKACMLCGKCQFACPRGVNIRHAIMLMTQIQKP</sequence>
<dbReference type="PROSITE" id="PS00198">
    <property type="entry name" value="4FE4S_FER_1"/>
    <property type="match status" value="1"/>
</dbReference>
<feature type="domain" description="4Fe-4S ferredoxin-type" evidence="4">
    <location>
        <begin position="72"/>
        <end position="101"/>
    </location>
</feature>
<dbReference type="InterPro" id="IPR017900">
    <property type="entry name" value="4Fe4S_Fe_S_CS"/>
</dbReference>
<keyword evidence="2" id="KW-0408">Iron</keyword>
<reference evidence="5 6" key="1">
    <citation type="submission" date="2019-03" db="EMBL/GenBank/DDBJ databases">
        <title>Genomic Encyclopedia of Type Strains, Phase IV (KMG-IV): sequencing the most valuable type-strain genomes for metagenomic binning, comparative biology and taxonomic classification.</title>
        <authorList>
            <person name="Goeker M."/>
        </authorList>
    </citation>
    <scope>NUCLEOTIDE SEQUENCE [LARGE SCALE GENOMIC DNA]</scope>
    <source>
        <strain evidence="5 6">DSM 24179</strain>
    </source>
</reference>
<dbReference type="GO" id="GO:0046872">
    <property type="term" value="F:metal ion binding"/>
    <property type="evidence" value="ECO:0007669"/>
    <property type="project" value="UniProtKB-KW"/>
</dbReference>
<accession>A0A4R2GG04</accession>
<proteinExistence type="predicted"/>
<dbReference type="PROSITE" id="PS51379">
    <property type="entry name" value="4FE4S_FER_2"/>
    <property type="match status" value="2"/>
</dbReference>
<keyword evidence="6" id="KW-1185">Reference proteome</keyword>
<feature type="domain" description="4Fe-4S ferredoxin-type" evidence="4">
    <location>
        <begin position="28"/>
        <end position="59"/>
    </location>
</feature>
<gene>
    <name evidence="5" type="ORF">EV194_110114</name>
</gene>
<comment type="caution">
    <text evidence="5">The sequence shown here is derived from an EMBL/GenBank/DDBJ whole genome shotgun (WGS) entry which is preliminary data.</text>
</comment>
<name>A0A4R2GG04_9BACT</name>
<dbReference type="InterPro" id="IPR009051">
    <property type="entry name" value="Helical_ferredxn"/>
</dbReference>
<dbReference type="GO" id="GO:0051536">
    <property type="term" value="F:iron-sulfur cluster binding"/>
    <property type="evidence" value="ECO:0007669"/>
    <property type="project" value="UniProtKB-KW"/>
</dbReference>
<organism evidence="5 6">
    <name type="scientific">Natronoflexus pectinivorans</name>
    <dbReference type="NCBI Taxonomy" id="682526"/>
    <lineage>
        <taxon>Bacteria</taxon>
        <taxon>Pseudomonadati</taxon>
        <taxon>Bacteroidota</taxon>
        <taxon>Bacteroidia</taxon>
        <taxon>Marinilabiliales</taxon>
        <taxon>Marinilabiliaceae</taxon>
        <taxon>Natronoflexus</taxon>
    </lineage>
</organism>
<dbReference type="RefSeq" id="WP_165921891.1">
    <property type="nucleotide sequence ID" value="NZ_SLWK01000010.1"/>
</dbReference>
<dbReference type="AlphaFoldDB" id="A0A4R2GG04"/>
<dbReference type="Pfam" id="PF13183">
    <property type="entry name" value="Fer4_8"/>
    <property type="match status" value="1"/>
</dbReference>
<keyword evidence="1" id="KW-0479">Metal-binding</keyword>
<evidence type="ECO:0000313" key="6">
    <source>
        <dbReference type="Proteomes" id="UP000295221"/>
    </source>
</evidence>
<evidence type="ECO:0000256" key="3">
    <source>
        <dbReference type="ARBA" id="ARBA00023014"/>
    </source>
</evidence>
<dbReference type="EMBL" id="SLWK01000010">
    <property type="protein sequence ID" value="TCO07111.1"/>
    <property type="molecule type" value="Genomic_DNA"/>
</dbReference>
<dbReference type="InterPro" id="IPR017896">
    <property type="entry name" value="4Fe4S_Fe-S-bd"/>
</dbReference>